<evidence type="ECO:0000259" key="19">
    <source>
        <dbReference type="PROSITE" id="PS51004"/>
    </source>
</evidence>
<dbReference type="Gene3D" id="3.10.20.90">
    <property type="entry name" value="Phosphatidylinositol 3-kinase Catalytic Subunit, Chain A, domain 1"/>
    <property type="match status" value="1"/>
</dbReference>
<dbReference type="GO" id="GO:0120025">
    <property type="term" value="C:plasma membrane bounded cell projection"/>
    <property type="evidence" value="ECO:0007669"/>
    <property type="project" value="UniProtKB-ARBA"/>
</dbReference>
<evidence type="ECO:0000256" key="11">
    <source>
        <dbReference type="ARBA" id="ARBA00023157"/>
    </source>
</evidence>
<dbReference type="Gene3D" id="2.130.10.10">
    <property type="entry name" value="YVTN repeat-like/Quinoprotein amine dehydrogenase"/>
    <property type="match status" value="1"/>
</dbReference>
<keyword evidence="4" id="KW-1003">Cell membrane</keyword>
<dbReference type="SUPFAM" id="SSF103575">
    <property type="entry name" value="Plexin repeat"/>
    <property type="match status" value="2"/>
</dbReference>
<protein>
    <submittedName>
        <fullName evidence="21">Plexin-B</fullName>
    </submittedName>
</protein>
<dbReference type="CDD" id="cd11236">
    <property type="entry name" value="Sema_plexin_like"/>
    <property type="match status" value="1"/>
</dbReference>
<keyword evidence="20" id="KW-1185">Reference proteome</keyword>
<evidence type="ECO:0000256" key="13">
    <source>
        <dbReference type="ARBA" id="ARBA00023180"/>
    </source>
</evidence>
<dbReference type="PROSITE" id="PS51004">
    <property type="entry name" value="SEMA"/>
    <property type="match status" value="1"/>
</dbReference>
<sequence>MTPLQEVAAPGRLPRRAMPPSVLLSLIFCWCLWSVKSEPLSLHLTKRHPSTWDVSAGTVLSNISKDVVLQFVPANQSHVLNHVAVDMASDDVYLGAVNRLYQLDGASMKPIYQVITGPRLDSPGCHANGCNSDIKKSATDNHNKVLVIAPSTESVIVCGSVSQGACDTYRRGNLSVHNEYIPRAVAANDPHSSTFAFIGPERHSTFGESEALYIGTTFTAIGDYRHDVPALATRNLVDLDFSKFTFSEQSLLRIDVKYRDNFLVKYVYGFNASNYVYFLTVQKKSHLPGQEEAGYISRISRICISDDNYDSYTEISLECHGPGTGHNLVQDATIFDAGEDLARNLGISTGDQVMAVVFAEAQGHSDNPQKSTALCLYSVKEVDARFNENIHMCFNGTRRYRSMEHISGTILNGKCPTQWSTGNIQDFCNEGLKISGSAPLTTRPALLLNDTLVTSIVATSASTHSVAFMGTSEGFIKKALLVGADSATLYADVPVDPGHAVLKDMEFSPRKDFLYVLTSLRASKVAVQSCHAYTDCTSCLQAMDPYCGWCSLEKRCTVASACEHAGFSSPRWLNFRSGQQCIDFEAIDPEGLPINTEASLIQLTIRTLPALPAGAKYQCMWGSAPPADATVTNTGLTCPAPALRYRPNILPHTDHTLVPLAVRSSETNQDFVSRNFAFYDCSRHVTCGSCVRSAWACNWCVYENTCTHNSSSCLKTVVSGEQNPAKLSSHGLNSCPHFMRRTEDLLASDGTPTELYLAVRNLPTPRAGQLGFQCVVNIEGATMLVPAKESPDTEGLIICETASYHYQAPTAEYKATLKLVWNRDHEIGRRSLTLYKCSVLGAHRGHADCSLCVTRPSRYRCSWCGGACNYAPSCPAAARPLLSPHHQDVSASPTGACPSPRIDMIHPLAGPMEGGTLVTIEGSNLGLREEDIVGNVFIGDVPCDVQGYEVSVKITCRTGKVPPHLMTNNMHFPVHVSSPSGATMSTVKFSYTNITVDSMWPRQGPMSGGTVLSISGNYLNVGTNITAVLDDLPCKVNKTQSSSQRLVCITSRAGPPNPEGSRAHAQRVIRTLVVNIDNAQRILPVPFTYTPDPRVLELKPLTSPWSGGRIITVHGSYLDAVQSPRITILLHDRILNSSMCHVVSASLMECPSPPVDRAVVLALLRDRRSFDSFSSSDSENYTSESPAVLRNMRSSSKIGSSLALDVGFIMDNVASVRNLRHMLPASVRIALVYVLDPVYKKFPDGIKLYKGDTLVIEGENLNLASDETDVNVTIGTKACNVTSLALTQLVCDPPESQPSPTDETGRPTDSGLPVVVVRVGSNLRYVIGNLRYEMMKEYHFPPEAIGGMATGGLFLVLVSMVILVVYRRKSNQAEREYKRIQIQMDTLESNVRSECKQAFAELQTDMTDLTADLQSSGIPTLDLRTYIMKVFFPGVMDHPVLNDPKYQMSTCRTPGESNAMVQFEQLIANRYFLLAFIETLEAQKTFNIRDKVNVASLLVVVLTGRMEYLTDVLRLLLLRLIDKSVATKHPQLMLRRTETVVEKMLTNWLALCMYSYLKDEAGPAIFLLYKAIKHQVEKGPVDAVTHDARYCLSEERLLREQITHSPVTLHLIRDEPHYEKIPYSAPQYVAVLGEDGEKAQCRVLDCDTITQAKSKILDALYRSTPHSLRPSVHDLDLEWRHGRNGHVVLADEDITTRVEPGGWRRLNTLAHYGVADPAIMALVPRQHCPPQLPPPMHHRSHATLHQPHSLHVTLNHSASTKFMSHTYSRSASGSPVSATIDFEGPNARHSYYHLVKPLDHDSPQRPSDRTHKAIPEIFLTRLLSTKGTVQKFVDDFFRTILSPNNGLPPAIKWLFDLFDDAARVRGISDPEIVTSWKSNSLPLRFWVNFIKNPDFILDVHKSPTVDACLSVIAQTFMDSCSTSEHRLGKDSPSNKLLFAKDMPRYRSLMRNFYNGIRDMPYVTEQEMSSHLHQLSLTHLSNVDTVPALQELFHKYVLRYYPQILDTLAVDPECRTLHLAHKLDLVLCSLQGEPSAVC</sequence>
<evidence type="ECO:0000256" key="15">
    <source>
        <dbReference type="SAM" id="Coils"/>
    </source>
</evidence>
<dbReference type="Pfam" id="PF18020">
    <property type="entry name" value="TIG_2"/>
    <property type="match status" value="1"/>
</dbReference>
<dbReference type="GO" id="GO:0097374">
    <property type="term" value="P:sensory neuron axon guidance"/>
    <property type="evidence" value="ECO:0007669"/>
    <property type="project" value="TreeGrafter"/>
</dbReference>
<evidence type="ECO:0000256" key="4">
    <source>
        <dbReference type="ARBA" id="ARBA00022475"/>
    </source>
</evidence>
<evidence type="ECO:0000256" key="17">
    <source>
        <dbReference type="SAM" id="Phobius"/>
    </source>
</evidence>
<reference evidence="21" key="1">
    <citation type="submission" date="2025-08" db="UniProtKB">
        <authorList>
            <consortium name="RefSeq"/>
        </authorList>
    </citation>
    <scope>IDENTIFICATION</scope>
    <source>
        <tissue evidence="21">Whole organism</tissue>
    </source>
</reference>
<evidence type="ECO:0000256" key="1">
    <source>
        <dbReference type="ARBA" id="ARBA00004251"/>
    </source>
</evidence>
<evidence type="ECO:0000256" key="10">
    <source>
        <dbReference type="ARBA" id="ARBA00023136"/>
    </source>
</evidence>
<dbReference type="SUPFAM" id="SSF81296">
    <property type="entry name" value="E set domains"/>
    <property type="match status" value="3"/>
</dbReference>
<evidence type="ECO:0000256" key="14">
    <source>
        <dbReference type="PROSITE-ProRule" id="PRU00352"/>
    </source>
</evidence>
<dbReference type="Pfam" id="PF17960">
    <property type="entry name" value="TIG_plexin"/>
    <property type="match status" value="1"/>
</dbReference>
<dbReference type="Pfam" id="PF24479">
    <property type="entry name" value="PSI_PlexinA-B"/>
    <property type="match status" value="1"/>
</dbReference>
<dbReference type="InterPro" id="IPR013548">
    <property type="entry name" value="Plexin_cytoplasmic_RasGAP_dom"/>
</dbReference>
<dbReference type="GO" id="GO:0007162">
    <property type="term" value="P:negative regulation of cell adhesion"/>
    <property type="evidence" value="ECO:0007669"/>
    <property type="project" value="TreeGrafter"/>
</dbReference>
<dbReference type="Proteomes" id="UP000694843">
    <property type="component" value="Unplaced"/>
</dbReference>
<dbReference type="InterPro" id="IPR008936">
    <property type="entry name" value="Rho_GTPase_activation_prot"/>
</dbReference>
<dbReference type="CDD" id="cd00603">
    <property type="entry name" value="IPT_PCSR"/>
    <property type="match status" value="1"/>
</dbReference>
<dbReference type="Gene3D" id="1.10.506.10">
    <property type="entry name" value="GTPase Activation - p120gap, domain 1"/>
    <property type="match status" value="2"/>
</dbReference>
<dbReference type="SMART" id="SM00630">
    <property type="entry name" value="Sema"/>
    <property type="match status" value="1"/>
</dbReference>
<keyword evidence="11" id="KW-1015">Disulfide bond</keyword>
<keyword evidence="5 17" id="KW-0812">Transmembrane</keyword>
<dbReference type="InterPro" id="IPR041019">
    <property type="entry name" value="TIG1_plexin"/>
</dbReference>
<dbReference type="InterPro" id="IPR002909">
    <property type="entry name" value="IPT_dom"/>
</dbReference>
<dbReference type="Pfam" id="PF08337">
    <property type="entry name" value="Plexin_cytopl"/>
    <property type="match status" value="1"/>
</dbReference>
<dbReference type="OMA" id="TPYFYET"/>
<evidence type="ECO:0000256" key="2">
    <source>
        <dbReference type="ARBA" id="ARBA00010297"/>
    </source>
</evidence>
<feature type="transmembrane region" description="Helical" evidence="17">
    <location>
        <begin position="1344"/>
        <end position="1366"/>
    </location>
</feature>
<evidence type="ECO:0000256" key="18">
    <source>
        <dbReference type="SAM" id="SignalP"/>
    </source>
</evidence>
<dbReference type="InterPro" id="IPR041362">
    <property type="entry name" value="TIG2_plexin"/>
</dbReference>
<dbReference type="FunFam" id="2.60.40.10:FF:000868">
    <property type="entry name" value="Plexin D1"/>
    <property type="match status" value="1"/>
</dbReference>
<keyword evidence="3" id="KW-0217">Developmental protein</keyword>
<evidence type="ECO:0000256" key="7">
    <source>
        <dbReference type="ARBA" id="ARBA00022737"/>
    </source>
</evidence>
<dbReference type="InterPro" id="IPR046800">
    <property type="entry name" value="Plexin_RBD"/>
</dbReference>
<dbReference type="SUPFAM" id="SSF48350">
    <property type="entry name" value="GTPase activation domain, GAP"/>
    <property type="match status" value="1"/>
</dbReference>
<dbReference type="FunFam" id="1.10.506.10:FF:000027">
    <property type="entry name" value="Plexin A, isoform B"/>
    <property type="match status" value="1"/>
</dbReference>
<dbReference type="FunFam" id="2.60.40.10:FF:000728">
    <property type="entry name" value="Plexin D1"/>
    <property type="match status" value="1"/>
</dbReference>
<comment type="similarity">
    <text evidence="2">Belongs to the plexin family.</text>
</comment>
<dbReference type="SMART" id="SM00429">
    <property type="entry name" value="IPT"/>
    <property type="match status" value="4"/>
</dbReference>
<name>A0A8B7NPT9_HYAAZ</name>
<dbReference type="GO" id="GO:0008045">
    <property type="term" value="P:motor neuron axon guidance"/>
    <property type="evidence" value="ECO:0007669"/>
    <property type="project" value="TreeGrafter"/>
</dbReference>
<dbReference type="GO" id="GO:0008360">
    <property type="term" value="P:regulation of cell shape"/>
    <property type="evidence" value="ECO:0007669"/>
    <property type="project" value="TreeGrafter"/>
</dbReference>
<dbReference type="CDD" id="cd12205">
    <property type="entry name" value="RasGAP_plexin"/>
    <property type="match status" value="1"/>
</dbReference>
<keyword evidence="8" id="KW-0524">Neurogenesis</keyword>
<dbReference type="Pfam" id="PF01833">
    <property type="entry name" value="TIG"/>
    <property type="match status" value="3"/>
</dbReference>
<dbReference type="InterPro" id="IPR031148">
    <property type="entry name" value="Plexin"/>
</dbReference>
<evidence type="ECO:0000256" key="5">
    <source>
        <dbReference type="ARBA" id="ARBA00022692"/>
    </source>
</evidence>
<keyword evidence="10 17" id="KW-0472">Membrane</keyword>
<organism evidence="20 21">
    <name type="scientific">Hyalella azteca</name>
    <name type="common">Amphipod</name>
    <dbReference type="NCBI Taxonomy" id="294128"/>
    <lineage>
        <taxon>Eukaryota</taxon>
        <taxon>Metazoa</taxon>
        <taxon>Ecdysozoa</taxon>
        <taxon>Arthropoda</taxon>
        <taxon>Crustacea</taxon>
        <taxon>Multicrustacea</taxon>
        <taxon>Malacostraca</taxon>
        <taxon>Eumalacostraca</taxon>
        <taxon>Peracarida</taxon>
        <taxon>Amphipoda</taxon>
        <taxon>Senticaudata</taxon>
        <taxon>Talitrida</taxon>
        <taxon>Talitroidea</taxon>
        <taxon>Hyalellidae</taxon>
        <taxon>Hyalella</taxon>
    </lineage>
</organism>
<dbReference type="InterPro" id="IPR013783">
    <property type="entry name" value="Ig-like_fold"/>
</dbReference>
<keyword evidence="15" id="KW-0175">Coiled coil</keyword>
<dbReference type="InterPro" id="IPR036352">
    <property type="entry name" value="Semap_dom_sf"/>
</dbReference>
<dbReference type="PANTHER" id="PTHR22625:SF44">
    <property type="entry name" value="PLEXIN-B"/>
    <property type="match status" value="1"/>
</dbReference>
<dbReference type="Pfam" id="PF20170">
    <property type="entry name" value="Plexin_RBD"/>
    <property type="match status" value="1"/>
</dbReference>
<proteinExistence type="inferred from homology"/>
<accession>A0A8B7NPT9</accession>
<dbReference type="GO" id="GO:0030334">
    <property type="term" value="P:regulation of cell migration"/>
    <property type="evidence" value="ECO:0007669"/>
    <property type="project" value="TreeGrafter"/>
</dbReference>
<evidence type="ECO:0000256" key="16">
    <source>
        <dbReference type="SAM" id="MobiDB-lite"/>
    </source>
</evidence>
<evidence type="ECO:0000256" key="3">
    <source>
        <dbReference type="ARBA" id="ARBA00022473"/>
    </source>
</evidence>
<feature type="domain" description="Sema" evidence="19">
    <location>
        <begin position="51"/>
        <end position="527"/>
    </location>
</feature>
<dbReference type="PANTHER" id="PTHR22625">
    <property type="entry name" value="PLEXIN"/>
    <property type="match status" value="1"/>
</dbReference>
<dbReference type="InterPro" id="IPR001627">
    <property type="entry name" value="Semap_dom"/>
</dbReference>
<dbReference type="Pfam" id="PF01403">
    <property type="entry name" value="Sema"/>
    <property type="match status" value="1"/>
</dbReference>
<feature type="signal peptide" evidence="18">
    <location>
        <begin position="1"/>
        <end position="37"/>
    </location>
</feature>
<keyword evidence="9 17" id="KW-1133">Transmembrane helix</keyword>
<dbReference type="GO" id="GO:0017154">
    <property type="term" value="F:semaphorin receptor activity"/>
    <property type="evidence" value="ECO:0007669"/>
    <property type="project" value="InterPro"/>
</dbReference>
<dbReference type="GO" id="GO:0005886">
    <property type="term" value="C:plasma membrane"/>
    <property type="evidence" value="ECO:0007669"/>
    <property type="project" value="UniProtKB-SubCell"/>
</dbReference>
<dbReference type="OrthoDB" id="125363at2759"/>
<dbReference type="SUPFAM" id="SSF101912">
    <property type="entry name" value="Sema domain"/>
    <property type="match status" value="1"/>
</dbReference>
<dbReference type="KEGG" id="hazt:108672527"/>
<dbReference type="Gene3D" id="2.60.40.10">
    <property type="entry name" value="Immunoglobulins"/>
    <property type="match status" value="5"/>
</dbReference>
<dbReference type="InterPro" id="IPR002165">
    <property type="entry name" value="Plexin_repeat"/>
</dbReference>
<dbReference type="FunFam" id="2.60.40.10:FF:001973">
    <property type="entry name" value="Plexin A4, B"/>
    <property type="match status" value="1"/>
</dbReference>
<comment type="subcellular location">
    <subcellularLocation>
        <location evidence="1">Cell membrane</location>
        <topology evidence="1">Single-pass type I membrane protein</topology>
    </subcellularLocation>
</comment>
<dbReference type="InterPro" id="IPR015943">
    <property type="entry name" value="WD40/YVTN_repeat-like_dom_sf"/>
</dbReference>
<dbReference type="InterPro" id="IPR016201">
    <property type="entry name" value="PSI"/>
</dbReference>
<dbReference type="GO" id="GO:0002116">
    <property type="term" value="C:semaphorin receptor complex"/>
    <property type="evidence" value="ECO:0007669"/>
    <property type="project" value="TreeGrafter"/>
</dbReference>
<dbReference type="RefSeq" id="XP_018015698.1">
    <property type="nucleotide sequence ID" value="XM_018160209.2"/>
</dbReference>
<evidence type="ECO:0000256" key="9">
    <source>
        <dbReference type="ARBA" id="ARBA00022989"/>
    </source>
</evidence>
<dbReference type="Pfam" id="PF01437">
    <property type="entry name" value="PSI"/>
    <property type="match status" value="1"/>
</dbReference>
<evidence type="ECO:0000256" key="12">
    <source>
        <dbReference type="ARBA" id="ARBA00023170"/>
    </source>
</evidence>
<gene>
    <name evidence="21" type="primary">LOC108672527</name>
</gene>
<dbReference type="InterPro" id="IPR014756">
    <property type="entry name" value="Ig_E-set"/>
</dbReference>
<keyword evidence="13" id="KW-0325">Glycoprotein</keyword>
<keyword evidence="6 18" id="KW-0732">Signal</keyword>
<dbReference type="SMART" id="SM00423">
    <property type="entry name" value="PSI"/>
    <property type="match status" value="3"/>
</dbReference>
<evidence type="ECO:0000256" key="8">
    <source>
        <dbReference type="ARBA" id="ARBA00022902"/>
    </source>
</evidence>
<evidence type="ECO:0000256" key="6">
    <source>
        <dbReference type="ARBA" id="ARBA00022729"/>
    </source>
</evidence>
<keyword evidence="7" id="KW-0677">Repeat</keyword>
<feature type="coiled-coil region" evidence="15">
    <location>
        <begin position="1363"/>
        <end position="1390"/>
    </location>
</feature>
<feature type="chain" id="PRO_5034049102" evidence="18">
    <location>
        <begin position="38"/>
        <end position="2037"/>
    </location>
</feature>
<evidence type="ECO:0000313" key="21">
    <source>
        <dbReference type="RefSeq" id="XP_018015698.1"/>
    </source>
</evidence>
<comment type="caution">
    <text evidence="14">Lacks conserved residue(s) required for the propagation of feature annotation.</text>
</comment>
<keyword evidence="12" id="KW-0675">Receptor</keyword>
<dbReference type="GO" id="GO:0050772">
    <property type="term" value="P:positive regulation of axonogenesis"/>
    <property type="evidence" value="ECO:0007669"/>
    <property type="project" value="TreeGrafter"/>
</dbReference>
<feature type="region of interest" description="Disordered" evidence="16">
    <location>
        <begin position="1292"/>
        <end position="1311"/>
    </location>
</feature>
<evidence type="ECO:0000313" key="20">
    <source>
        <dbReference type="Proteomes" id="UP000694843"/>
    </source>
</evidence>
<dbReference type="GeneID" id="108672527"/>